<feature type="chain" id="PRO_5016573767" evidence="1">
    <location>
        <begin position="23"/>
        <end position="228"/>
    </location>
</feature>
<proteinExistence type="predicted"/>
<dbReference type="InterPro" id="IPR008962">
    <property type="entry name" value="PapD-like_sf"/>
</dbReference>
<gene>
    <name evidence="2" type="primary">matC_1</name>
    <name evidence="2" type="ORF">NCTC10376_02482</name>
</gene>
<sequence length="228" mass="26552">MKKILTFISTLTLSTLVFSAHALYVGSEVFTLESDKSFFSRTYLNNTDRTNLYKIHVYKIEKPGGKEKDEKQLPIEDGEILYTPLQKVLLPNEHEFFKLFYKGAKDDKERYYRIIIEETPVNLVPYQENSKQPLVVPTVGLNTVMVIRPREMKFTYDHNNVAGTIKNTGNTYFRLLLNDKCDSDEENAKILQLLPGESYQHPWLKKEHKQFIIAFDRYIGLENNCASN</sequence>
<evidence type="ECO:0000256" key="1">
    <source>
        <dbReference type="SAM" id="SignalP"/>
    </source>
</evidence>
<dbReference type="OrthoDB" id="5586837at2"/>
<dbReference type="InterPro" id="IPR013783">
    <property type="entry name" value="Ig-like_fold"/>
</dbReference>
<dbReference type="RefSeq" id="WP_036934251.1">
    <property type="nucleotide sequence ID" value="NZ_CABMNT010000003.1"/>
</dbReference>
<keyword evidence="1" id="KW-0732">Signal</keyword>
<evidence type="ECO:0000313" key="2">
    <source>
        <dbReference type="EMBL" id="SUC16582.1"/>
    </source>
</evidence>
<dbReference type="AlphaFoldDB" id="A0A379FAW6"/>
<protein>
    <submittedName>
        <fullName evidence="2">Fimbrial protein</fullName>
    </submittedName>
</protein>
<name>A0A379FAW6_PROVU</name>
<dbReference type="Proteomes" id="UP000254331">
    <property type="component" value="Unassembled WGS sequence"/>
</dbReference>
<dbReference type="SUPFAM" id="SSF49354">
    <property type="entry name" value="PapD-like"/>
    <property type="match status" value="1"/>
</dbReference>
<evidence type="ECO:0000313" key="3">
    <source>
        <dbReference type="Proteomes" id="UP000254331"/>
    </source>
</evidence>
<accession>A0A379FAW6</accession>
<feature type="signal peptide" evidence="1">
    <location>
        <begin position="1"/>
        <end position="22"/>
    </location>
</feature>
<dbReference type="EMBL" id="UGTW01000001">
    <property type="protein sequence ID" value="SUC16582.1"/>
    <property type="molecule type" value="Genomic_DNA"/>
</dbReference>
<reference evidence="2 3" key="1">
    <citation type="submission" date="2018-06" db="EMBL/GenBank/DDBJ databases">
        <authorList>
            <consortium name="Pathogen Informatics"/>
            <person name="Doyle S."/>
        </authorList>
    </citation>
    <scope>NUCLEOTIDE SEQUENCE [LARGE SCALE GENOMIC DNA]</scope>
    <source>
        <strain evidence="2 3">NCTC10376</strain>
    </source>
</reference>
<dbReference type="GeneID" id="93393075"/>
<organism evidence="2 3">
    <name type="scientific">Proteus vulgaris</name>
    <dbReference type="NCBI Taxonomy" id="585"/>
    <lineage>
        <taxon>Bacteria</taxon>
        <taxon>Pseudomonadati</taxon>
        <taxon>Pseudomonadota</taxon>
        <taxon>Gammaproteobacteria</taxon>
        <taxon>Enterobacterales</taxon>
        <taxon>Morganellaceae</taxon>
        <taxon>Proteus</taxon>
    </lineage>
</organism>
<dbReference type="Gene3D" id="2.60.40.10">
    <property type="entry name" value="Immunoglobulins"/>
    <property type="match status" value="1"/>
</dbReference>